<gene>
    <name evidence="2" type="ORF">T05_12979</name>
</gene>
<keyword evidence="3" id="KW-1185">Reference proteome</keyword>
<protein>
    <submittedName>
        <fullName evidence="2">Uncharacterized protein</fullName>
    </submittedName>
</protein>
<name>A0A0V0U997_9BILA</name>
<keyword evidence="1" id="KW-1133">Transmembrane helix</keyword>
<reference evidence="2 3" key="1">
    <citation type="submission" date="2015-01" db="EMBL/GenBank/DDBJ databases">
        <title>Evolution of Trichinella species and genotypes.</title>
        <authorList>
            <person name="Korhonen P.K."/>
            <person name="Edoardo P."/>
            <person name="Giuseppe L.R."/>
            <person name="Gasser R.B."/>
        </authorList>
    </citation>
    <scope>NUCLEOTIDE SEQUENCE [LARGE SCALE GENOMIC DNA]</scope>
    <source>
        <strain evidence="2">ISS417</strain>
    </source>
</reference>
<evidence type="ECO:0000313" key="2">
    <source>
        <dbReference type="EMBL" id="KRX47818.1"/>
    </source>
</evidence>
<sequence length="73" mass="8668">MQNFMCYRPVWFRENQIGKFFDIKMKYSLIVFSFVQYFVILGKLIFLHNGANSNKLKKVVSIRVAICIKSSIR</sequence>
<evidence type="ECO:0000256" key="1">
    <source>
        <dbReference type="SAM" id="Phobius"/>
    </source>
</evidence>
<organism evidence="2 3">
    <name type="scientific">Trichinella murrelli</name>
    <dbReference type="NCBI Taxonomy" id="144512"/>
    <lineage>
        <taxon>Eukaryota</taxon>
        <taxon>Metazoa</taxon>
        <taxon>Ecdysozoa</taxon>
        <taxon>Nematoda</taxon>
        <taxon>Enoplea</taxon>
        <taxon>Dorylaimia</taxon>
        <taxon>Trichinellida</taxon>
        <taxon>Trichinellidae</taxon>
        <taxon>Trichinella</taxon>
    </lineage>
</organism>
<keyword evidence="1" id="KW-0472">Membrane</keyword>
<accession>A0A0V0U997</accession>
<keyword evidence="1" id="KW-0812">Transmembrane</keyword>
<dbReference type="AlphaFoldDB" id="A0A0V0U997"/>
<dbReference type="Proteomes" id="UP000055048">
    <property type="component" value="Unassembled WGS sequence"/>
</dbReference>
<proteinExistence type="predicted"/>
<comment type="caution">
    <text evidence="2">The sequence shown here is derived from an EMBL/GenBank/DDBJ whole genome shotgun (WGS) entry which is preliminary data.</text>
</comment>
<evidence type="ECO:0000313" key="3">
    <source>
        <dbReference type="Proteomes" id="UP000055048"/>
    </source>
</evidence>
<feature type="transmembrane region" description="Helical" evidence="1">
    <location>
        <begin position="27"/>
        <end position="47"/>
    </location>
</feature>
<dbReference type="EMBL" id="JYDJ01000037">
    <property type="protein sequence ID" value="KRX47818.1"/>
    <property type="molecule type" value="Genomic_DNA"/>
</dbReference>